<dbReference type="Gene3D" id="1.25.40.10">
    <property type="entry name" value="Tetratricopeptide repeat domain"/>
    <property type="match status" value="1"/>
</dbReference>
<evidence type="ECO:0000313" key="6">
    <source>
        <dbReference type="EMBL" id="EHJ46877.1"/>
    </source>
</evidence>
<name>G7Q5U0_9BACT</name>
<gene>
    <name evidence="6" type="ORF">DFW101_0861</name>
</gene>
<dbReference type="Pfam" id="PF13414">
    <property type="entry name" value="TPR_11"/>
    <property type="match status" value="1"/>
</dbReference>
<feature type="compositionally biased region" description="Low complexity" evidence="4">
    <location>
        <begin position="123"/>
        <end position="135"/>
    </location>
</feature>
<feature type="signal peptide" evidence="5">
    <location>
        <begin position="1"/>
        <end position="22"/>
    </location>
</feature>
<keyword evidence="1" id="KW-0677">Repeat</keyword>
<dbReference type="PANTHER" id="PTHR44858">
    <property type="entry name" value="TETRATRICOPEPTIDE REPEAT PROTEIN 6"/>
    <property type="match status" value="1"/>
</dbReference>
<feature type="region of interest" description="Disordered" evidence="4">
    <location>
        <begin position="39"/>
        <end position="151"/>
    </location>
</feature>
<feature type="compositionally biased region" description="Low complexity" evidence="4">
    <location>
        <begin position="92"/>
        <end position="116"/>
    </location>
</feature>
<evidence type="ECO:0000256" key="4">
    <source>
        <dbReference type="SAM" id="MobiDB-lite"/>
    </source>
</evidence>
<dbReference type="STRING" id="694327.DFW101_0861"/>
<keyword evidence="5" id="KW-0732">Signal</keyword>
<feature type="chain" id="PRO_5003503282" evidence="5">
    <location>
        <begin position="23"/>
        <end position="270"/>
    </location>
</feature>
<dbReference type="InterPro" id="IPR019734">
    <property type="entry name" value="TPR_rpt"/>
</dbReference>
<evidence type="ECO:0000313" key="7">
    <source>
        <dbReference type="Proteomes" id="UP000004662"/>
    </source>
</evidence>
<evidence type="ECO:0000256" key="5">
    <source>
        <dbReference type="SAM" id="SignalP"/>
    </source>
</evidence>
<dbReference type="SMART" id="SM00028">
    <property type="entry name" value="TPR"/>
    <property type="match status" value="3"/>
</dbReference>
<protein>
    <submittedName>
        <fullName evidence="6">Tetratricopeptide TPR_1 repeat-containing protein</fullName>
    </submittedName>
</protein>
<evidence type="ECO:0000256" key="1">
    <source>
        <dbReference type="ARBA" id="ARBA00022737"/>
    </source>
</evidence>
<dbReference type="EMBL" id="CM001368">
    <property type="protein sequence ID" value="EHJ46877.1"/>
    <property type="molecule type" value="Genomic_DNA"/>
</dbReference>
<dbReference type="PROSITE" id="PS50005">
    <property type="entry name" value="TPR"/>
    <property type="match status" value="1"/>
</dbReference>
<accession>G7Q5U0</accession>
<organism evidence="6 7">
    <name type="scientific">Solidesulfovibrio carbinoliphilus subsp. oakridgensis</name>
    <dbReference type="NCBI Taxonomy" id="694327"/>
    <lineage>
        <taxon>Bacteria</taxon>
        <taxon>Pseudomonadati</taxon>
        <taxon>Thermodesulfobacteriota</taxon>
        <taxon>Desulfovibrionia</taxon>
        <taxon>Desulfovibrionales</taxon>
        <taxon>Desulfovibrionaceae</taxon>
        <taxon>Solidesulfovibrio</taxon>
    </lineage>
</organism>
<evidence type="ECO:0000256" key="3">
    <source>
        <dbReference type="PROSITE-ProRule" id="PRU00339"/>
    </source>
</evidence>
<dbReference type="HOGENOM" id="CLU_1029466_0_0_7"/>
<evidence type="ECO:0000256" key="2">
    <source>
        <dbReference type="ARBA" id="ARBA00022803"/>
    </source>
</evidence>
<feature type="compositionally biased region" description="Basic and acidic residues" evidence="4">
    <location>
        <begin position="39"/>
        <end position="53"/>
    </location>
</feature>
<dbReference type="InterPro" id="IPR050498">
    <property type="entry name" value="Ycf3"/>
</dbReference>
<dbReference type="SUPFAM" id="SSF48452">
    <property type="entry name" value="TPR-like"/>
    <property type="match status" value="1"/>
</dbReference>
<dbReference type="Proteomes" id="UP000004662">
    <property type="component" value="Chromosome"/>
</dbReference>
<dbReference type="PANTHER" id="PTHR44858:SF1">
    <property type="entry name" value="UDP-N-ACETYLGLUCOSAMINE--PEPTIDE N-ACETYLGLUCOSAMINYLTRANSFERASE SPINDLY-RELATED"/>
    <property type="match status" value="1"/>
</dbReference>
<dbReference type="AlphaFoldDB" id="G7Q5U0"/>
<feature type="repeat" description="TPR" evidence="3">
    <location>
        <begin position="191"/>
        <end position="224"/>
    </location>
</feature>
<dbReference type="OrthoDB" id="5454136at2"/>
<dbReference type="InterPro" id="IPR011990">
    <property type="entry name" value="TPR-like_helical_dom_sf"/>
</dbReference>
<keyword evidence="2 3" id="KW-0802">TPR repeat</keyword>
<sequence>MRFFHLMLAALLFLAAVAPANALTQEEILKRRLDKMRQAEPEIRTEEQQRQEQNRQNAASVASEPVKADTETLAIPDPVRRPSPEPKSGLWQQKPAAAKPAVDAPPQANVSPQQAATPPPLPAGTLPASSASPAPIAAPTPAPAAKAKGSTRDPKAAAALAAQAAKAASAGDMDTALTLLDEAVAADPFDPDLLNNRGNVQNNRGKVKEALADYDKAITLKTSDAAYFTNRGLAHERLGNPERACTDYKKACELGDCEFFKSFKAEGHCR</sequence>
<reference evidence="7" key="1">
    <citation type="journal article" date="2015" name="Genome Announc.">
        <title>High-Quality Draft Genome Sequence of Desulfovibrio carbinoliphilus FW-101-2B, an Organic Acid-Oxidizing Sulfate-Reducing Bacterium Isolated from Uranium(VI)-Contaminated Groundwater.</title>
        <authorList>
            <person name="Ramsay B.D."/>
            <person name="Hwang C."/>
            <person name="Woo H.L."/>
            <person name="Carroll S.L."/>
            <person name="Lucas S."/>
            <person name="Han J."/>
            <person name="Lapidus A.L."/>
            <person name="Cheng J.F."/>
            <person name="Goodwin L.A."/>
            <person name="Pitluck S."/>
            <person name="Peters L."/>
            <person name="Chertkov O."/>
            <person name="Held B."/>
            <person name="Detter J.C."/>
            <person name="Han C.S."/>
            <person name="Tapia R."/>
            <person name="Land M.L."/>
            <person name="Hauser L.J."/>
            <person name="Kyrpides N.C."/>
            <person name="Ivanova N.N."/>
            <person name="Mikhailova N."/>
            <person name="Pagani I."/>
            <person name="Woyke T."/>
            <person name="Arkin A.P."/>
            <person name="Dehal P."/>
            <person name="Chivian D."/>
            <person name="Criddle C.S."/>
            <person name="Wu W."/>
            <person name="Chakraborty R."/>
            <person name="Hazen T.C."/>
            <person name="Fields M.W."/>
        </authorList>
    </citation>
    <scope>NUCLEOTIDE SEQUENCE [LARGE SCALE GENOMIC DNA]</scope>
    <source>
        <strain evidence="7">FW-101-2B</strain>
    </source>
</reference>
<dbReference type="eggNOG" id="COG0457">
    <property type="taxonomic scope" value="Bacteria"/>
</dbReference>
<proteinExistence type="predicted"/>
<keyword evidence="7" id="KW-1185">Reference proteome</keyword>
<dbReference type="RefSeq" id="WP_009180299.1">
    <property type="nucleotide sequence ID" value="NZ_CM001368.1"/>
</dbReference>